<dbReference type="InterPro" id="IPR025348">
    <property type="entry name" value="DUF4252"/>
</dbReference>
<evidence type="ECO:0000313" key="2">
    <source>
        <dbReference type="EMBL" id="GGA98910.1"/>
    </source>
</evidence>
<evidence type="ECO:0000256" key="1">
    <source>
        <dbReference type="SAM" id="SignalP"/>
    </source>
</evidence>
<feature type="signal peptide" evidence="1">
    <location>
        <begin position="1"/>
        <end position="19"/>
    </location>
</feature>
<dbReference type="Proteomes" id="UP000607559">
    <property type="component" value="Unassembled WGS sequence"/>
</dbReference>
<reference evidence="2" key="2">
    <citation type="submission" date="2020-09" db="EMBL/GenBank/DDBJ databases">
        <authorList>
            <person name="Sun Q."/>
            <person name="Zhou Y."/>
        </authorList>
    </citation>
    <scope>NUCLEOTIDE SEQUENCE</scope>
    <source>
        <strain evidence="2">CGMCC 1.15448</strain>
    </source>
</reference>
<dbReference type="Pfam" id="PF14060">
    <property type="entry name" value="DUF4252"/>
    <property type="match status" value="1"/>
</dbReference>
<dbReference type="AlphaFoldDB" id="A0A8J2UCV3"/>
<gene>
    <name evidence="2" type="ORF">GCM10011511_22800</name>
</gene>
<evidence type="ECO:0008006" key="4">
    <source>
        <dbReference type="Google" id="ProtNLM"/>
    </source>
</evidence>
<keyword evidence="1" id="KW-0732">Signal</keyword>
<proteinExistence type="predicted"/>
<accession>A0A8J2UCV3</accession>
<organism evidence="2 3">
    <name type="scientific">Puia dinghuensis</name>
    <dbReference type="NCBI Taxonomy" id="1792502"/>
    <lineage>
        <taxon>Bacteria</taxon>
        <taxon>Pseudomonadati</taxon>
        <taxon>Bacteroidota</taxon>
        <taxon>Chitinophagia</taxon>
        <taxon>Chitinophagales</taxon>
        <taxon>Chitinophagaceae</taxon>
        <taxon>Puia</taxon>
    </lineage>
</organism>
<dbReference type="EMBL" id="BMJC01000002">
    <property type="protein sequence ID" value="GGA98910.1"/>
    <property type="molecule type" value="Genomic_DNA"/>
</dbReference>
<comment type="caution">
    <text evidence="2">The sequence shown here is derived from an EMBL/GenBank/DDBJ whole genome shotgun (WGS) entry which is preliminary data.</text>
</comment>
<keyword evidence="3" id="KW-1185">Reference proteome</keyword>
<dbReference type="RefSeq" id="WP_188931591.1">
    <property type="nucleotide sequence ID" value="NZ_BMJC01000002.1"/>
</dbReference>
<name>A0A8J2UCV3_9BACT</name>
<reference evidence="2" key="1">
    <citation type="journal article" date="2014" name="Int. J. Syst. Evol. Microbiol.">
        <title>Complete genome sequence of Corynebacterium casei LMG S-19264T (=DSM 44701T), isolated from a smear-ripened cheese.</title>
        <authorList>
            <consortium name="US DOE Joint Genome Institute (JGI-PGF)"/>
            <person name="Walter F."/>
            <person name="Albersmeier A."/>
            <person name="Kalinowski J."/>
            <person name="Ruckert C."/>
        </authorList>
    </citation>
    <scope>NUCLEOTIDE SEQUENCE</scope>
    <source>
        <strain evidence="2">CGMCC 1.15448</strain>
    </source>
</reference>
<feature type="chain" id="PRO_5035162076" description="DUF4252 domain-containing protein" evidence="1">
    <location>
        <begin position="20"/>
        <end position="169"/>
    </location>
</feature>
<evidence type="ECO:0000313" key="3">
    <source>
        <dbReference type="Proteomes" id="UP000607559"/>
    </source>
</evidence>
<protein>
    <recommendedName>
        <fullName evidence="4">DUF4252 domain-containing protein</fullName>
    </recommendedName>
</protein>
<sequence length="169" mass="19368">MKKIAFILFLLLTATGVFAQDDAIGRFFGKYLDDSRFSVVSVSPRMFRLMSKIDWDTIPSDLKQTISRLQSFRVLSTPTTPALFYKEALTHIDRKEYEDLITVRNSNDNFHFMIRATGNTIHELLMIAADEDGFTLMSFVGDIDLDKLSRLATDMDIKGMENLKNAKRK</sequence>